<dbReference type="InterPro" id="IPR002467">
    <property type="entry name" value="Pept_M24A_MAP1"/>
</dbReference>
<comment type="catalytic activity">
    <reaction evidence="6 7">
        <text>Release of N-terminal amino acids, preferentially methionine, from peptides and arylamides.</text>
        <dbReference type="EC" id="3.4.11.18"/>
    </reaction>
</comment>
<dbReference type="Proteomes" id="UP000639010">
    <property type="component" value="Unassembled WGS sequence"/>
</dbReference>
<dbReference type="InterPro" id="IPR000994">
    <property type="entry name" value="Pept_M24"/>
</dbReference>
<keyword evidence="3 6" id="KW-0645">Protease</keyword>
<dbReference type="RefSeq" id="WP_244150347.1">
    <property type="nucleotide sequence ID" value="NZ_JADBGG010000009.1"/>
</dbReference>
<dbReference type="SUPFAM" id="SSF55920">
    <property type="entry name" value="Creatinase/aminopeptidase"/>
    <property type="match status" value="1"/>
</dbReference>
<gene>
    <name evidence="6" type="primary">map</name>
    <name evidence="9" type="ORF">H4684_001564</name>
</gene>
<reference evidence="9 10" key="1">
    <citation type="submission" date="2020-10" db="EMBL/GenBank/DDBJ databases">
        <title>Genomic Encyclopedia of Type Strains, Phase IV (KMG-IV): sequencing the most valuable type-strain genomes for metagenomic binning, comparative biology and taxonomic classification.</title>
        <authorList>
            <person name="Goeker M."/>
        </authorList>
    </citation>
    <scope>NUCLEOTIDE SEQUENCE [LARGE SCALE GENOMIC DNA]</scope>
    <source>
        <strain evidence="9 10">DSM 4194</strain>
    </source>
</reference>
<dbReference type="InterPro" id="IPR001714">
    <property type="entry name" value="Pept_M24_MAP"/>
</dbReference>
<organism evidence="9 10">
    <name type="scientific">Desulfomicrobium macestii</name>
    <dbReference type="NCBI Taxonomy" id="90731"/>
    <lineage>
        <taxon>Bacteria</taxon>
        <taxon>Pseudomonadati</taxon>
        <taxon>Thermodesulfobacteriota</taxon>
        <taxon>Desulfovibrionia</taxon>
        <taxon>Desulfovibrionales</taxon>
        <taxon>Desulfomicrobiaceae</taxon>
        <taxon>Desulfomicrobium</taxon>
    </lineage>
</organism>
<comment type="subunit">
    <text evidence="6">Monomer.</text>
</comment>
<sequence length="259" mass="27606">MAEEYWKRYRIKLKDKAAVDGIAKAGELVVRTLDMIGAHIAPGITTDALNTLVHDFTLEHGAVPAPLGYRGFPKSTCVSVNDEICHGIPGPRELREGDIVNVDVTSIKDGWFADANRTFFVGKVSAEAARLVEVTAQCLARGIAAVRPGATLGDVGHAIQSHAEGSGYSVVRELVGHGVGHAFHEQPQVNHTGRPGLGVVLVPGMVFTIEPMINQGGLAINRLDDGWTVVTADGSLSAQFEQTLLVTEKGVRSLTPYPL</sequence>
<feature type="binding site" evidence="6">
    <location>
        <position position="114"/>
    </location>
    <ligand>
        <name>a divalent metal cation</name>
        <dbReference type="ChEBI" id="CHEBI:60240"/>
        <label>2</label>
        <note>catalytic</note>
    </ligand>
</feature>
<feature type="binding site" evidence="6">
    <location>
        <position position="241"/>
    </location>
    <ligand>
        <name>a divalent metal cation</name>
        <dbReference type="ChEBI" id="CHEBI:60240"/>
        <label>2</label>
        <note>catalytic</note>
    </ligand>
</feature>
<feature type="binding site" evidence="6">
    <location>
        <position position="210"/>
    </location>
    <ligand>
        <name>a divalent metal cation</name>
        <dbReference type="ChEBI" id="CHEBI:60240"/>
        <label>2</label>
        <note>catalytic</note>
    </ligand>
</feature>
<keyword evidence="5 6" id="KW-0378">Hydrolase</keyword>
<evidence type="ECO:0000259" key="8">
    <source>
        <dbReference type="Pfam" id="PF00557"/>
    </source>
</evidence>
<dbReference type="PANTHER" id="PTHR43330:SF8">
    <property type="entry name" value="METHIONINE AMINOPEPTIDASE 1D, MITOCHONDRIAL"/>
    <property type="match status" value="1"/>
</dbReference>
<evidence type="ECO:0000256" key="2">
    <source>
        <dbReference type="ARBA" id="ARBA00022438"/>
    </source>
</evidence>
<comment type="caution">
    <text evidence="9">The sequence shown here is derived from an EMBL/GenBank/DDBJ whole genome shotgun (WGS) entry which is preliminary data.</text>
</comment>
<protein>
    <recommendedName>
        <fullName evidence="6 7">Methionine aminopeptidase</fullName>
        <shortName evidence="6">MAP</shortName>
        <shortName evidence="6">MetAP</shortName>
        <ecNumber evidence="6 7">3.4.11.18</ecNumber>
    </recommendedName>
    <alternativeName>
        <fullName evidence="6">Peptidase M</fullName>
    </alternativeName>
</protein>
<dbReference type="EMBL" id="JADBGG010000009">
    <property type="protein sequence ID" value="MBE1424925.1"/>
    <property type="molecule type" value="Genomic_DNA"/>
</dbReference>
<name>A0ABR9H2K9_9BACT</name>
<accession>A0ABR9H2K9</accession>
<feature type="binding site" evidence="6">
    <location>
        <position position="184"/>
    </location>
    <ligand>
        <name>substrate</name>
    </ligand>
</feature>
<keyword evidence="2 6" id="KW-0031">Aminopeptidase</keyword>
<dbReference type="PANTHER" id="PTHR43330">
    <property type="entry name" value="METHIONINE AMINOPEPTIDASE"/>
    <property type="match status" value="1"/>
</dbReference>
<feature type="binding site" evidence="6">
    <location>
        <position position="103"/>
    </location>
    <ligand>
        <name>a divalent metal cation</name>
        <dbReference type="ChEBI" id="CHEBI:60240"/>
        <label>1</label>
    </ligand>
</feature>
<keyword evidence="10" id="KW-1185">Reference proteome</keyword>
<dbReference type="GO" id="GO:0004239">
    <property type="term" value="F:initiator methionyl aminopeptidase activity"/>
    <property type="evidence" value="ECO:0007669"/>
    <property type="project" value="UniProtKB-EC"/>
</dbReference>
<evidence type="ECO:0000256" key="1">
    <source>
        <dbReference type="ARBA" id="ARBA00002521"/>
    </source>
</evidence>
<feature type="binding site" evidence="6">
    <location>
        <position position="114"/>
    </location>
    <ligand>
        <name>a divalent metal cation</name>
        <dbReference type="ChEBI" id="CHEBI:60240"/>
        <label>1</label>
    </ligand>
</feature>
<evidence type="ECO:0000313" key="9">
    <source>
        <dbReference type="EMBL" id="MBE1424925.1"/>
    </source>
</evidence>
<comment type="cofactor">
    <cofactor evidence="6">
        <name>Co(2+)</name>
        <dbReference type="ChEBI" id="CHEBI:48828"/>
    </cofactor>
    <cofactor evidence="6">
        <name>Zn(2+)</name>
        <dbReference type="ChEBI" id="CHEBI:29105"/>
    </cofactor>
    <cofactor evidence="6">
        <name>Mn(2+)</name>
        <dbReference type="ChEBI" id="CHEBI:29035"/>
    </cofactor>
    <cofactor evidence="6">
        <name>Fe(2+)</name>
        <dbReference type="ChEBI" id="CHEBI:29033"/>
    </cofactor>
    <text evidence="6">Binds 2 divalent metal cations per subunit. Has a high-affinity and a low affinity metal-binding site. The true nature of the physiological cofactor is under debate. The enzyme is active with cobalt, zinc, manganese or divalent iron ions. Most likely, methionine aminopeptidases function as mononuclear Fe(2+)-metalloproteases under physiological conditions, and the catalytically relevant metal-binding site has been assigned to the histidine-containing high-affinity site.</text>
</comment>
<evidence type="ECO:0000313" key="10">
    <source>
        <dbReference type="Proteomes" id="UP000639010"/>
    </source>
</evidence>
<evidence type="ECO:0000256" key="4">
    <source>
        <dbReference type="ARBA" id="ARBA00022723"/>
    </source>
</evidence>
<feature type="binding site" evidence="6">
    <location>
        <position position="86"/>
    </location>
    <ligand>
        <name>substrate</name>
    </ligand>
</feature>
<keyword evidence="4 6" id="KW-0479">Metal-binding</keyword>
<comment type="similarity">
    <text evidence="6">Belongs to the peptidase M24A family. Methionine aminopeptidase type 1 subfamily.</text>
</comment>
<feature type="binding site" evidence="6">
    <location>
        <position position="241"/>
    </location>
    <ligand>
        <name>a divalent metal cation</name>
        <dbReference type="ChEBI" id="CHEBI:60240"/>
        <label>1</label>
    </ligand>
</feature>
<dbReference type="EC" id="3.4.11.18" evidence="6 7"/>
<evidence type="ECO:0000256" key="6">
    <source>
        <dbReference type="HAMAP-Rule" id="MF_01974"/>
    </source>
</evidence>
<evidence type="ECO:0000256" key="5">
    <source>
        <dbReference type="ARBA" id="ARBA00022801"/>
    </source>
</evidence>
<comment type="function">
    <text evidence="1 6">Removes the N-terminal methionine from nascent proteins. The N-terminal methionine is often cleaved when the second residue in the primary sequence is small and uncharged (Met-Ala-, Cys, Gly, Pro, Ser, Thr, or Val). Requires deformylation of the N(alpha)-formylated initiator methionine before it can be hydrolyzed.</text>
</comment>
<dbReference type="InterPro" id="IPR036005">
    <property type="entry name" value="Creatinase/aminopeptidase-like"/>
</dbReference>
<dbReference type="HAMAP" id="MF_01974">
    <property type="entry name" value="MetAP_1"/>
    <property type="match status" value="1"/>
</dbReference>
<feature type="binding site" evidence="6">
    <location>
        <position position="177"/>
    </location>
    <ligand>
        <name>a divalent metal cation</name>
        <dbReference type="ChEBI" id="CHEBI:60240"/>
        <label>2</label>
        <note>catalytic</note>
    </ligand>
</feature>
<proteinExistence type="inferred from homology"/>
<dbReference type="Pfam" id="PF00557">
    <property type="entry name" value="Peptidase_M24"/>
    <property type="match status" value="1"/>
</dbReference>
<evidence type="ECO:0000256" key="7">
    <source>
        <dbReference type="RuleBase" id="RU003653"/>
    </source>
</evidence>
<evidence type="ECO:0000256" key="3">
    <source>
        <dbReference type="ARBA" id="ARBA00022670"/>
    </source>
</evidence>
<dbReference type="CDD" id="cd01086">
    <property type="entry name" value="MetAP1"/>
    <property type="match status" value="1"/>
</dbReference>
<dbReference type="Gene3D" id="3.90.230.10">
    <property type="entry name" value="Creatinase/methionine aminopeptidase superfamily"/>
    <property type="match status" value="1"/>
</dbReference>
<dbReference type="NCBIfam" id="TIGR00500">
    <property type="entry name" value="met_pdase_I"/>
    <property type="match status" value="1"/>
</dbReference>
<dbReference type="PRINTS" id="PR00599">
    <property type="entry name" value="MAPEPTIDASE"/>
</dbReference>
<feature type="domain" description="Peptidase M24" evidence="8">
    <location>
        <begin position="21"/>
        <end position="248"/>
    </location>
</feature>